<reference evidence="2" key="1">
    <citation type="submission" date="2018-01" db="EMBL/GenBank/DDBJ databases">
        <authorList>
            <person name="Alioto T."/>
            <person name="Alioto T."/>
        </authorList>
    </citation>
    <scope>NUCLEOTIDE SEQUENCE [LARGE SCALE GENOMIC DNA]</scope>
</reference>
<evidence type="ECO:0000313" key="1">
    <source>
        <dbReference type="EMBL" id="SPP89529.1"/>
    </source>
</evidence>
<dbReference type="EMBL" id="OUUW01000022">
    <property type="protein sequence ID" value="SPP89529.1"/>
    <property type="molecule type" value="Genomic_DNA"/>
</dbReference>
<feature type="non-terminal residue" evidence="1">
    <location>
        <position position="135"/>
    </location>
</feature>
<organism evidence="1 2">
    <name type="scientific">Drosophila guanche</name>
    <name type="common">Fruit fly</name>
    <dbReference type="NCBI Taxonomy" id="7266"/>
    <lineage>
        <taxon>Eukaryota</taxon>
        <taxon>Metazoa</taxon>
        <taxon>Ecdysozoa</taxon>
        <taxon>Arthropoda</taxon>
        <taxon>Hexapoda</taxon>
        <taxon>Insecta</taxon>
        <taxon>Pterygota</taxon>
        <taxon>Neoptera</taxon>
        <taxon>Endopterygota</taxon>
        <taxon>Diptera</taxon>
        <taxon>Brachycera</taxon>
        <taxon>Muscomorpha</taxon>
        <taxon>Ephydroidea</taxon>
        <taxon>Drosophilidae</taxon>
        <taxon>Drosophila</taxon>
        <taxon>Sophophora</taxon>
    </lineage>
</organism>
<dbReference type="AlphaFoldDB" id="A0A3B0KS76"/>
<keyword evidence="2" id="KW-1185">Reference proteome</keyword>
<protein>
    <submittedName>
        <fullName evidence="1">Uncharacterized protein</fullName>
    </submittedName>
</protein>
<feature type="non-terminal residue" evidence="1">
    <location>
        <position position="1"/>
    </location>
</feature>
<accession>A0A3B0KS76</accession>
<gene>
    <name evidence="1" type="ORF">DGUA_6G020126</name>
</gene>
<proteinExistence type="predicted"/>
<dbReference type="Proteomes" id="UP000268350">
    <property type="component" value="Unassembled WGS sequence"/>
</dbReference>
<evidence type="ECO:0000313" key="2">
    <source>
        <dbReference type="Proteomes" id="UP000268350"/>
    </source>
</evidence>
<sequence>LSSSMSSSQNSICKSNFNNARHRIRIRRKGTCDPVLSNFTFDTLHFFYICQLHLYHVSRQHALLVRSPRLEPGSSYSMALLPPPFLGSLFDWQIMTSLPNNRPTDRPGSFMRRSFWSLFFLVPRCLWRLRCGLCC</sequence>
<name>A0A3B0KS76_DROGU</name>